<protein>
    <recommendedName>
        <fullName evidence="2">DUF104 domain-containing protein</fullName>
    </recommendedName>
</protein>
<organism evidence="1">
    <name type="scientific">hydrocarbon metagenome</name>
    <dbReference type="NCBI Taxonomy" id="938273"/>
    <lineage>
        <taxon>unclassified sequences</taxon>
        <taxon>metagenomes</taxon>
        <taxon>ecological metagenomes</taxon>
    </lineage>
</organism>
<sequence length="63" mass="7333">MSTSKTIECIYERGVLKPLHEVDFKEGERLKLTIKRFNISDFLGAFGEGSIEEFEEFEEEAQM</sequence>
<dbReference type="EMBL" id="LNQE01001417">
    <property type="protein sequence ID" value="KUG17871.1"/>
    <property type="molecule type" value="Genomic_DNA"/>
</dbReference>
<accession>A0A0W8FAD4</accession>
<dbReference type="InterPro" id="IPR008203">
    <property type="entry name" value="AF2212-like"/>
</dbReference>
<dbReference type="SUPFAM" id="SSF141694">
    <property type="entry name" value="AF2212/PG0164-like"/>
    <property type="match status" value="1"/>
</dbReference>
<name>A0A0W8FAD4_9ZZZZ</name>
<evidence type="ECO:0000313" key="1">
    <source>
        <dbReference type="EMBL" id="KUG17871.1"/>
    </source>
</evidence>
<dbReference type="InterPro" id="IPR024069">
    <property type="entry name" value="AF2212-like_dom_sf"/>
</dbReference>
<dbReference type="Gene3D" id="4.10.1150.10">
    <property type="entry name" value="AF2212/PG0164-like"/>
    <property type="match status" value="1"/>
</dbReference>
<reference evidence="1" key="1">
    <citation type="journal article" date="2015" name="Proc. Natl. Acad. Sci. U.S.A.">
        <title>Networks of energetic and metabolic interactions define dynamics in microbial communities.</title>
        <authorList>
            <person name="Embree M."/>
            <person name="Liu J.K."/>
            <person name="Al-Bassam M.M."/>
            <person name="Zengler K."/>
        </authorList>
    </citation>
    <scope>NUCLEOTIDE SEQUENCE</scope>
</reference>
<gene>
    <name evidence="1" type="ORF">ASZ90_012441</name>
</gene>
<comment type="caution">
    <text evidence="1">The sequence shown here is derived from an EMBL/GenBank/DDBJ whole genome shotgun (WGS) entry which is preliminary data.</text>
</comment>
<dbReference type="Pfam" id="PF01954">
    <property type="entry name" value="AF2212-like"/>
    <property type="match status" value="1"/>
</dbReference>
<evidence type="ECO:0008006" key="2">
    <source>
        <dbReference type="Google" id="ProtNLM"/>
    </source>
</evidence>
<proteinExistence type="predicted"/>
<dbReference type="AlphaFoldDB" id="A0A0W8FAD4"/>